<proteinExistence type="predicted"/>
<accession>A0A1S5Y2V3</accession>
<dbReference type="EMBL" id="KY229234">
    <property type="protein sequence ID" value="AQQ75447.1"/>
    <property type="molecule type" value="Genomic_DNA"/>
</dbReference>
<evidence type="ECO:0000313" key="1">
    <source>
        <dbReference type="EMBL" id="AQQ75447.1"/>
    </source>
</evidence>
<name>A0A1S5Y2V3_9VIRU</name>
<reference evidence="1" key="1">
    <citation type="journal article" date="2017" name="MBio">
        <title>Viruses in the Oceanic Basement.</title>
        <authorList>
            <person name="Nigro O.D."/>
            <person name="Jungbluth S.P."/>
            <person name="Steward G.F."/>
            <person name="Rappe M.S."/>
        </authorList>
    </citation>
    <scope>NUCLEOTIDE SEQUENCE</scope>
    <source>
        <strain evidence="1">JdFRA1000001</strain>
    </source>
</reference>
<organism evidence="1">
    <name type="scientific">uncultured archaeal virus</name>
    <dbReference type="NCBI Taxonomy" id="1960247"/>
    <lineage>
        <taxon>Viruses</taxon>
        <taxon>environmental samples</taxon>
    </lineage>
</organism>
<gene>
    <name evidence="1" type="ORF">JdFRA1000001_14c</name>
</gene>
<sequence>MSVYQGRGSCLAKREGKYIRRVSSPGIDTVAEAVALAYAVLRDYRRGYTYDPKNNCRKIKMTNELFKKRLRYIYVLAKKHGASKKELETIKRLIRYVAKKRKLPKTINGKSTKAMIRKMIAKR</sequence>
<protein>
    <submittedName>
        <fullName evidence="1">Uncharacterized protein</fullName>
    </submittedName>
</protein>